<organism evidence="2 3">
    <name type="scientific">Elaeis guineensis var. tenera</name>
    <name type="common">Oil palm</name>
    <dbReference type="NCBI Taxonomy" id="51953"/>
    <lineage>
        <taxon>Eukaryota</taxon>
        <taxon>Viridiplantae</taxon>
        <taxon>Streptophyta</taxon>
        <taxon>Embryophyta</taxon>
        <taxon>Tracheophyta</taxon>
        <taxon>Spermatophyta</taxon>
        <taxon>Magnoliopsida</taxon>
        <taxon>Liliopsida</taxon>
        <taxon>Arecaceae</taxon>
        <taxon>Arecoideae</taxon>
        <taxon>Cocoseae</taxon>
        <taxon>Elaeidinae</taxon>
        <taxon>Elaeis</taxon>
    </lineage>
</organism>
<protein>
    <submittedName>
        <fullName evidence="3">Uncharacterized protein LOC105058013</fullName>
    </submittedName>
</protein>
<name>A0A6I9S7S8_ELAGV</name>
<accession>A0A6I9S7S8</accession>
<dbReference type="AlphaFoldDB" id="A0A6I9S7S8"/>
<dbReference type="RefSeq" id="XP_010939069.1">
    <property type="nucleotide sequence ID" value="XM_010940767.1"/>
</dbReference>
<dbReference type="PANTHER" id="PTHR33223">
    <property type="entry name" value="CCHC-TYPE DOMAIN-CONTAINING PROTEIN"/>
    <property type="match status" value="1"/>
</dbReference>
<dbReference type="Pfam" id="PF03732">
    <property type="entry name" value="Retrotrans_gag"/>
    <property type="match status" value="1"/>
</dbReference>
<dbReference type="PANTHER" id="PTHR33223:SF10">
    <property type="entry name" value="AMINOTRANSFERASE-LIKE PLANT MOBILE DOMAIN-CONTAINING PROTEIN"/>
    <property type="match status" value="1"/>
</dbReference>
<evidence type="ECO:0000313" key="3">
    <source>
        <dbReference type="RefSeq" id="XP_010939069.1"/>
    </source>
</evidence>
<sequence length="187" mass="21871">MLDQQLDNKIENAVNNNNSSTPPYEGFNSKPPFIPRIVQESLFLYFKLLEPKVYDETVDPIIHLETFKAAILLQGASDAIFCRVFPPTLKGAAWQWYSSLKSASIHSFEDIYRSFVCHFINSRRQQKQFDYLYNIKQKEDESIRTFMNRFNMTILKVCNLEQSTTMAVMMYGLLKKDLKKSLIKTYP</sequence>
<dbReference type="OrthoDB" id="783749at2759"/>
<evidence type="ECO:0000313" key="2">
    <source>
        <dbReference type="Proteomes" id="UP000504607"/>
    </source>
</evidence>
<evidence type="ECO:0000259" key="1">
    <source>
        <dbReference type="Pfam" id="PF03732"/>
    </source>
</evidence>
<gene>
    <name evidence="3" type="primary">LOC105058013</name>
</gene>
<dbReference type="Proteomes" id="UP000504607">
    <property type="component" value="Chromosome 15"/>
</dbReference>
<proteinExistence type="predicted"/>
<reference evidence="3" key="1">
    <citation type="submission" date="2025-08" db="UniProtKB">
        <authorList>
            <consortium name="RefSeq"/>
        </authorList>
    </citation>
    <scope>IDENTIFICATION</scope>
</reference>
<feature type="domain" description="Retrotransposon gag" evidence="1">
    <location>
        <begin position="84"/>
        <end position="173"/>
    </location>
</feature>
<dbReference type="InParanoid" id="A0A6I9S7S8"/>
<keyword evidence="2" id="KW-1185">Reference proteome</keyword>
<dbReference type="InterPro" id="IPR005162">
    <property type="entry name" value="Retrotrans_gag_dom"/>
</dbReference>